<dbReference type="SMART" id="SM00028">
    <property type="entry name" value="TPR"/>
    <property type="match status" value="2"/>
</dbReference>
<evidence type="ECO:0000256" key="1">
    <source>
        <dbReference type="PROSITE-ProRule" id="PRU00339"/>
    </source>
</evidence>
<evidence type="ECO:0000313" key="3">
    <source>
        <dbReference type="EMBL" id="CAK8677804.1"/>
    </source>
</evidence>
<proteinExistence type="predicted"/>
<dbReference type="PANTHER" id="PTHR19959">
    <property type="entry name" value="KINESIN LIGHT CHAIN"/>
    <property type="match status" value="1"/>
</dbReference>
<dbReference type="InterPro" id="IPR005105">
    <property type="entry name" value="GlnD_Uridyltrans_N"/>
</dbReference>
<sequence>MCIMPELLFCFLKRYRYQTIGFFNKESSKSKDASNIFGRIQTAYSGSQMATAMSHIMKDFLWKKELTIAKNLRDCCNQKDEEKDIKESAKFLHQLGLVYKERSEECEWRFTFAMAVLTLIGNAPSQITALIRNALPSILTSIRFALIQSAALMNASIVRKPSNADEIKNDLVKLHRYVLKLAKVQRDHFDVDAYVNEVVREKVKSMREETKLALDKLKHIPDDVSSERAHELEMDKIDRVKTLQDNIAAKYTDIMNSISDKCIEVMGKPPCRYCVAGMGSLARKEITPYSDFEHIILLDDEVLQNHDENSDQYQSALEYFRWFSVLFHVIILRLGETIIPAVSVPSLNNNQIKEHNWFYDAHTPSGVSFDGMVLHACKFPLGRQEKTKNKPWKTELIKPVTKMVEYLDADVDLKNGYHLGDILTKTSFVSGFNIIYEQFSRRVTYQMQTSQMSGQNELLKQQLEEDLNNFDVVNHLDAFIYKSSFNIKRVVYRSSTLFIAALGRLNSIYQSPCSCYDVIETLKGRGRFDSETAHKLAYAVSIACEVRLKVYCLKGKQDDMTQKIRYYNPTETFISDLIEAVGEKSIIEYFKISWSLQIMLIHNSYYMMELDFNTNIFILKALGMVERLSKEWEEGKFKQINSTSMVRVIIALDQTSKDESALSIGKTLLKQPLSQGETLVTLFIIAKSLVALGRKDDDICKKLKDLSQNISRNNVLDGRWQASETYGKYVLHVLCDHKQALGIFINLQRLLLSVHQSSDKTKFFLQRCIPQTLQSIAMCLHYNGNNKQAIKKLEEIFEEYIQPETTVTFYVVMIQVTHLLLGVCYYAEKHFSKAKASFEKALLLHKQHPCKYSEQKLPKIHMAIKCCMAMLNEHNEFESFFAHVENRKFGTALCHFRDFSNLGLRLVDLKF</sequence>
<dbReference type="SUPFAM" id="SSF48452">
    <property type="entry name" value="TPR-like"/>
    <property type="match status" value="1"/>
</dbReference>
<name>A0ABP0FDR5_CLALP</name>
<dbReference type="Pfam" id="PF03445">
    <property type="entry name" value="DUF294"/>
    <property type="match status" value="1"/>
</dbReference>
<feature type="domain" description="Protein-PII uridylyltransferase N-terminal" evidence="2">
    <location>
        <begin position="239"/>
        <end position="314"/>
    </location>
</feature>
<dbReference type="EMBL" id="CAWYQH010000046">
    <property type="protein sequence ID" value="CAK8677804.1"/>
    <property type="molecule type" value="Genomic_DNA"/>
</dbReference>
<gene>
    <name evidence="3" type="ORF">CVLEPA_LOCUS7798</name>
</gene>
<reference evidence="3 4" key="1">
    <citation type="submission" date="2024-02" db="EMBL/GenBank/DDBJ databases">
        <authorList>
            <person name="Daric V."/>
            <person name="Darras S."/>
        </authorList>
    </citation>
    <scope>NUCLEOTIDE SEQUENCE [LARGE SCALE GENOMIC DNA]</scope>
</reference>
<evidence type="ECO:0000313" key="4">
    <source>
        <dbReference type="Proteomes" id="UP001642483"/>
    </source>
</evidence>
<dbReference type="Proteomes" id="UP001642483">
    <property type="component" value="Unassembled WGS sequence"/>
</dbReference>
<dbReference type="InterPro" id="IPR011990">
    <property type="entry name" value="TPR-like_helical_dom_sf"/>
</dbReference>
<protein>
    <recommendedName>
        <fullName evidence="2">Protein-PII uridylyltransferase N-terminal domain-containing protein</fullName>
    </recommendedName>
</protein>
<dbReference type="PROSITE" id="PS50005">
    <property type="entry name" value="TPR"/>
    <property type="match status" value="1"/>
</dbReference>
<dbReference type="Gene3D" id="1.25.40.10">
    <property type="entry name" value="Tetratricopeptide repeat domain"/>
    <property type="match status" value="1"/>
</dbReference>
<comment type="caution">
    <text evidence="3">The sequence shown here is derived from an EMBL/GenBank/DDBJ whole genome shotgun (WGS) entry which is preliminary data.</text>
</comment>
<accession>A0ABP0FDR5</accession>
<dbReference type="PANTHER" id="PTHR19959:SF119">
    <property type="entry name" value="FUNGAL LIPASE-LIKE DOMAIN-CONTAINING PROTEIN"/>
    <property type="match status" value="1"/>
</dbReference>
<keyword evidence="4" id="KW-1185">Reference proteome</keyword>
<organism evidence="3 4">
    <name type="scientific">Clavelina lepadiformis</name>
    <name type="common">Light-bulb sea squirt</name>
    <name type="synonym">Ascidia lepadiformis</name>
    <dbReference type="NCBI Taxonomy" id="159417"/>
    <lineage>
        <taxon>Eukaryota</taxon>
        <taxon>Metazoa</taxon>
        <taxon>Chordata</taxon>
        <taxon>Tunicata</taxon>
        <taxon>Ascidiacea</taxon>
        <taxon>Aplousobranchia</taxon>
        <taxon>Clavelinidae</taxon>
        <taxon>Clavelina</taxon>
    </lineage>
</organism>
<feature type="repeat" description="TPR" evidence="1">
    <location>
        <begin position="815"/>
        <end position="848"/>
    </location>
</feature>
<dbReference type="InterPro" id="IPR019734">
    <property type="entry name" value="TPR_rpt"/>
</dbReference>
<keyword evidence="1" id="KW-0802">TPR repeat</keyword>
<evidence type="ECO:0000259" key="2">
    <source>
        <dbReference type="Pfam" id="PF03445"/>
    </source>
</evidence>